<feature type="transmembrane region" description="Helical" evidence="1">
    <location>
        <begin position="329"/>
        <end position="347"/>
    </location>
</feature>
<dbReference type="Proteomes" id="UP001597033">
    <property type="component" value="Unassembled WGS sequence"/>
</dbReference>
<keyword evidence="1" id="KW-1133">Transmembrane helix</keyword>
<name>A0ABW3LZQ8_9GAMM</name>
<accession>A0ABW3LZQ8</accession>
<feature type="transmembrane region" description="Helical" evidence="1">
    <location>
        <begin position="433"/>
        <end position="451"/>
    </location>
</feature>
<protein>
    <submittedName>
        <fullName evidence="2">Cell envelope integrity protein CreD</fullName>
    </submittedName>
</protein>
<dbReference type="EMBL" id="JBHTKN010000014">
    <property type="protein sequence ID" value="MFD1043763.1"/>
    <property type="molecule type" value="Genomic_DNA"/>
</dbReference>
<evidence type="ECO:0000313" key="3">
    <source>
        <dbReference type="Proteomes" id="UP001597033"/>
    </source>
</evidence>
<feature type="transmembrane region" description="Helical" evidence="1">
    <location>
        <begin position="380"/>
        <end position="399"/>
    </location>
</feature>
<reference evidence="3" key="1">
    <citation type="journal article" date="2019" name="Int. J. Syst. Evol. Microbiol.">
        <title>The Global Catalogue of Microorganisms (GCM) 10K type strain sequencing project: providing services to taxonomists for standard genome sequencing and annotation.</title>
        <authorList>
            <consortium name="The Broad Institute Genomics Platform"/>
            <consortium name="The Broad Institute Genome Sequencing Center for Infectious Disease"/>
            <person name="Wu L."/>
            <person name="Ma J."/>
        </authorList>
    </citation>
    <scope>NUCLEOTIDE SEQUENCE [LARGE SCALE GENOMIC DNA]</scope>
    <source>
        <strain evidence="3">CCUG 55854</strain>
    </source>
</reference>
<dbReference type="Pfam" id="PF06123">
    <property type="entry name" value="CreD"/>
    <property type="match status" value="1"/>
</dbReference>
<gene>
    <name evidence="2" type="primary">creD</name>
    <name evidence="2" type="ORF">ACFQ2N_15530</name>
</gene>
<dbReference type="RefSeq" id="WP_162377318.1">
    <property type="nucleotide sequence ID" value="NZ_JBHTKN010000014.1"/>
</dbReference>
<sequence length="465" mass="50773">MKSLRLLLRFLTVGGLVLVLLVPLSMIRGLIQERTHYRGEAIERVSQSMAGPQQLVGPLRVVPWKEVRRVNAAAQDGRIEVRAETVEGYLLQAPELFQARGTIAPDVRRVRLYDVRVFQWQAEVTARFEAMPVPAVEGREYGEPYLVVGLADVRGLVGTSRLRVDGKELELLPGTASLSGRMDGVHAPLPAPGWNAVATGVDGGDAVASARRLPASEVQLEMAIAGTQSLGIVPVADSNRIELQSGWPHPQFSGRFLPNQRSIGDDGFRASWNISSLASAAQSQVLDPSIKRLTPRAGEVEQGTSVDNVTVALVDPVDVYTQVDRASKYGILFVLLTFVGFALFELVKQLRIHPLQYLLVGLALAIFFLLLLGLSEHMAFWQAYVLAAAACIGLQFVYLSGVLRGWWRAGAFATMLTALYGALYSLLVSEDNALLMGSLLLFGILAVVMLVTRRIDWYERSATLG</sequence>
<keyword evidence="1" id="KW-0812">Transmembrane</keyword>
<feature type="transmembrane region" description="Helical" evidence="1">
    <location>
        <begin position="406"/>
        <end position="427"/>
    </location>
</feature>
<dbReference type="NCBIfam" id="NF008712">
    <property type="entry name" value="PRK11715.1-1"/>
    <property type="match status" value="1"/>
</dbReference>
<proteinExistence type="predicted"/>
<evidence type="ECO:0000256" key="1">
    <source>
        <dbReference type="SAM" id="Phobius"/>
    </source>
</evidence>
<keyword evidence="1" id="KW-0472">Membrane</keyword>
<dbReference type="PANTHER" id="PTHR30092">
    <property type="entry name" value="INNER MEMBRANE PROTEIN CRED"/>
    <property type="match status" value="1"/>
</dbReference>
<feature type="transmembrane region" description="Helical" evidence="1">
    <location>
        <begin position="354"/>
        <end position="374"/>
    </location>
</feature>
<keyword evidence="3" id="KW-1185">Reference proteome</keyword>
<organism evidence="2 3">
    <name type="scientific">Pseudoxanthomonas kaohsiungensis</name>
    <dbReference type="NCBI Taxonomy" id="283923"/>
    <lineage>
        <taxon>Bacteria</taxon>
        <taxon>Pseudomonadati</taxon>
        <taxon>Pseudomonadota</taxon>
        <taxon>Gammaproteobacteria</taxon>
        <taxon>Lysobacterales</taxon>
        <taxon>Lysobacteraceae</taxon>
        <taxon>Pseudoxanthomonas</taxon>
    </lineage>
</organism>
<evidence type="ECO:0000313" key="2">
    <source>
        <dbReference type="EMBL" id="MFD1043763.1"/>
    </source>
</evidence>
<dbReference type="PIRSF" id="PIRSF004548">
    <property type="entry name" value="CreD"/>
    <property type="match status" value="1"/>
</dbReference>
<dbReference type="PANTHER" id="PTHR30092:SF0">
    <property type="entry name" value="INNER MEMBRANE PROTEIN CRED"/>
    <property type="match status" value="1"/>
</dbReference>
<comment type="caution">
    <text evidence="2">The sequence shown here is derived from an EMBL/GenBank/DDBJ whole genome shotgun (WGS) entry which is preliminary data.</text>
</comment>
<dbReference type="InterPro" id="IPR010364">
    <property type="entry name" value="Uncharacterised_IM_CreD"/>
</dbReference>